<dbReference type="GO" id="GO:0008834">
    <property type="term" value="F:ditrans,polycis-undecaprenyl-diphosphate synthase [(2E,6E)-farnesyl-diphosphate specific] activity"/>
    <property type="evidence" value="ECO:0007669"/>
    <property type="project" value="TreeGrafter"/>
</dbReference>
<keyword evidence="2" id="KW-0479">Metal-binding</keyword>
<evidence type="ECO:0000313" key="4">
    <source>
        <dbReference type="Proteomes" id="UP001204562"/>
    </source>
</evidence>
<dbReference type="Gene3D" id="3.40.1180.10">
    <property type="entry name" value="Decaprenyl diphosphate synthase-like"/>
    <property type="match status" value="1"/>
</dbReference>
<keyword evidence="2" id="KW-0460">Magnesium</keyword>
<dbReference type="EMBL" id="JANFYS010000011">
    <property type="protein sequence ID" value="MCQ4770141.1"/>
    <property type="molecule type" value="Genomic_DNA"/>
</dbReference>
<keyword evidence="1 2" id="KW-0808">Transferase</keyword>
<dbReference type="Proteomes" id="UP001204562">
    <property type="component" value="Unassembled WGS sequence"/>
</dbReference>
<sequence length="248" mass="28159">MPLFRKKENTAAPVDFDRLPRHIAIIMDGNGRWAKRRGLPRTAGHAAGAETFRTIATYCKDIGLEYLTVYAFSTENWKRPAEEVSAIMGLLRKYLLEAIGRMEKDRVKMRFFGDLSPLNEELRTLCRETEAISDRYEGCQVNICLNYGGRDELLRAARAFAGDCAAGRGDPNHLSEAEFSRYLFSAGVPDPDLVIRPSGELRISNFLLWQSAYAEFYFTDVLWPDFSKDELHKALAAYQGRSRRFGGI</sequence>
<evidence type="ECO:0000256" key="2">
    <source>
        <dbReference type="HAMAP-Rule" id="MF_01139"/>
    </source>
</evidence>
<proteinExistence type="inferred from homology"/>
<comment type="function">
    <text evidence="2">Catalyzes the condensation of isopentenyl diphosphate (IPP) with allylic pyrophosphates generating different type of terpenoids.</text>
</comment>
<dbReference type="NCBIfam" id="TIGR00055">
    <property type="entry name" value="uppS"/>
    <property type="match status" value="1"/>
</dbReference>
<dbReference type="EC" id="2.5.1.-" evidence="2"/>
<protein>
    <recommendedName>
        <fullName evidence="2">Isoprenyl transferase</fullName>
        <ecNumber evidence="2">2.5.1.-</ecNumber>
    </recommendedName>
</protein>
<feature type="binding site" evidence="2">
    <location>
        <begin position="73"/>
        <end position="75"/>
    </location>
    <ligand>
        <name>substrate</name>
    </ligand>
</feature>
<feature type="binding site" evidence="2">
    <location>
        <position position="28"/>
    </location>
    <ligand>
        <name>Mg(2+)</name>
        <dbReference type="ChEBI" id="CHEBI:18420"/>
    </ligand>
</feature>
<organism evidence="3 4">
    <name type="scientific">Intestinimonas massiliensis</name>
    <name type="common">ex Afouda et al. 2020</name>
    <dbReference type="NCBI Taxonomy" id="1673721"/>
    <lineage>
        <taxon>Bacteria</taxon>
        <taxon>Bacillati</taxon>
        <taxon>Bacillota</taxon>
        <taxon>Clostridia</taxon>
        <taxon>Eubacteriales</taxon>
        <taxon>Intestinimonas</taxon>
    </lineage>
</organism>
<feature type="active site" evidence="2">
    <location>
        <position position="28"/>
    </location>
</feature>
<dbReference type="InterPro" id="IPR001441">
    <property type="entry name" value="UPP_synth-like"/>
</dbReference>
<dbReference type="InterPro" id="IPR036424">
    <property type="entry name" value="UPP_synth-like_sf"/>
</dbReference>
<feature type="binding site" evidence="2">
    <location>
        <position position="77"/>
    </location>
    <ligand>
        <name>substrate</name>
    </ligand>
</feature>
<dbReference type="SUPFAM" id="SSF64005">
    <property type="entry name" value="Undecaprenyl diphosphate synthase"/>
    <property type="match status" value="1"/>
</dbReference>
<comment type="subunit">
    <text evidence="2">Homodimer.</text>
</comment>
<dbReference type="FunFam" id="3.40.1180.10:FF:000001">
    <property type="entry name" value="(2E,6E)-farnesyl-diphosphate-specific ditrans,polycis-undecaprenyl-diphosphate synthase"/>
    <property type="match status" value="1"/>
</dbReference>
<evidence type="ECO:0000313" key="3">
    <source>
        <dbReference type="EMBL" id="MCQ4770141.1"/>
    </source>
</evidence>
<dbReference type="PANTHER" id="PTHR10291:SF0">
    <property type="entry name" value="DEHYDRODOLICHYL DIPHOSPHATE SYNTHASE 2"/>
    <property type="match status" value="1"/>
</dbReference>
<dbReference type="GO" id="GO:0005829">
    <property type="term" value="C:cytosol"/>
    <property type="evidence" value="ECO:0007669"/>
    <property type="project" value="TreeGrafter"/>
</dbReference>
<comment type="cofactor">
    <cofactor evidence="2">
        <name>Mg(2+)</name>
        <dbReference type="ChEBI" id="CHEBI:18420"/>
    </cofactor>
    <text evidence="2">Binds 2 magnesium ions per subunit.</text>
</comment>
<evidence type="ECO:0000256" key="1">
    <source>
        <dbReference type="ARBA" id="ARBA00022679"/>
    </source>
</evidence>
<comment type="similarity">
    <text evidence="2">Belongs to the UPP synthase family.</text>
</comment>
<accession>A0AAW5JIZ5</accession>
<feature type="binding site" evidence="2">
    <location>
        <begin position="202"/>
        <end position="204"/>
    </location>
    <ligand>
        <name>substrate</name>
    </ligand>
</feature>
<dbReference type="NCBIfam" id="NF011405">
    <property type="entry name" value="PRK14830.1"/>
    <property type="match status" value="1"/>
</dbReference>
<feature type="active site" description="Proton acceptor" evidence="2">
    <location>
        <position position="76"/>
    </location>
</feature>
<gene>
    <name evidence="3" type="ORF">NE579_06630</name>
</gene>
<feature type="binding site" evidence="2">
    <location>
        <position position="33"/>
    </location>
    <ligand>
        <name>substrate</name>
    </ligand>
</feature>
<name>A0AAW5JIZ5_9FIRM</name>
<comment type="caution">
    <text evidence="3">The sequence shown here is derived from an EMBL/GenBank/DDBJ whole genome shotgun (WGS) entry which is preliminary data.</text>
</comment>
<feature type="binding site" evidence="2">
    <location>
        <position position="79"/>
    </location>
    <ligand>
        <name>substrate</name>
    </ligand>
</feature>
<dbReference type="PANTHER" id="PTHR10291">
    <property type="entry name" value="DEHYDRODOLICHYL DIPHOSPHATE SYNTHASE FAMILY MEMBER"/>
    <property type="match status" value="1"/>
</dbReference>
<dbReference type="RefSeq" id="WP_050618282.1">
    <property type="nucleotide sequence ID" value="NZ_JALEQM010000067.1"/>
</dbReference>
<dbReference type="AlphaFoldDB" id="A0AAW5JIZ5"/>
<dbReference type="Pfam" id="PF01255">
    <property type="entry name" value="Prenyltransf"/>
    <property type="match status" value="1"/>
</dbReference>
<dbReference type="CDD" id="cd00475">
    <property type="entry name" value="Cis_IPPS"/>
    <property type="match status" value="1"/>
</dbReference>
<dbReference type="HAMAP" id="MF_01139">
    <property type="entry name" value="ISPT"/>
    <property type="match status" value="1"/>
</dbReference>
<dbReference type="InterPro" id="IPR018520">
    <property type="entry name" value="UPP_synth-like_CS"/>
</dbReference>
<reference evidence="3" key="1">
    <citation type="submission" date="2022-06" db="EMBL/GenBank/DDBJ databases">
        <title>Isolation of gut microbiota from human fecal samples.</title>
        <authorList>
            <person name="Pamer E.G."/>
            <person name="Barat B."/>
            <person name="Waligurski E."/>
            <person name="Medina S."/>
            <person name="Paddock L."/>
            <person name="Mostad J."/>
        </authorList>
    </citation>
    <scope>NUCLEOTIDE SEQUENCE</scope>
    <source>
        <strain evidence="3">DFI.9.91</strain>
    </source>
</reference>
<feature type="binding site" evidence="2">
    <location>
        <position position="196"/>
    </location>
    <ligand>
        <name>substrate</name>
    </ligand>
</feature>
<feature type="binding site" evidence="2">
    <location>
        <position position="45"/>
    </location>
    <ligand>
        <name>substrate</name>
    </ligand>
</feature>
<dbReference type="GO" id="GO:0016094">
    <property type="term" value="P:polyprenol biosynthetic process"/>
    <property type="evidence" value="ECO:0007669"/>
    <property type="project" value="TreeGrafter"/>
</dbReference>
<feature type="binding site" evidence="2">
    <location>
        <position position="41"/>
    </location>
    <ligand>
        <name>substrate</name>
    </ligand>
</feature>
<dbReference type="GO" id="GO:0000287">
    <property type="term" value="F:magnesium ion binding"/>
    <property type="evidence" value="ECO:0007669"/>
    <property type="project" value="UniProtKB-UniRule"/>
</dbReference>
<dbReference type="PROSITE" id="PS01066">
    <property type="entry name" value="UPP_SYNTHASE"/>
    <property type="match status" value="1"/>
</dbReference>
<feature type="binding site" evidence="2">
    <location>
        <position position="215"/>
    </location>
    <ligand>
        <name>Mg(2+)</name>
        <dbReference type="ChEBI" id="CHEBI:18420"/>
    </ligand>
</feature>
<feature type="binding site" evidence="2">
    <location>
        <begin position="29"/>
        <end position="32"/>
    </location>
    <ligand>
        <name>substrate</name>
    </ligand>
</feature>